<keyword evidence="14" id="KW-1185">Reference proteome</keyword>
<evidence type="ECO:0000256" key="1">
    <source>
        <dbReference type="ARBA" id="ARBA00003195"/>
    </source>
</evidence>
<dbReference type="EMBL" id="ULHB01000060">
    <property type="protein sequence ID" value="SYW79871.1"/>
    <property type="molecule type" value="Genomic_DNA"/>
</dbReference>
<comment type="similarity">
    <text evidence="3">Belongs to the complex I NDUFB3 subunit family.</text>
</comment>
<keyword evidence="11 12" id="KW-0472">Membrane</keyword>
<comment type="subcellular location">
    <subcellularLocation>
        <location evidence="2">Mitochondrion inner membrane</location>
        <topology evidence="2">Single-pass membrane protein</topology>
        <orientation evidence="2">Matrix side</orientation>
    </subcellularLocation>
</comment>
<evidence type="ECO:0000256" key="5">
    <source>
        <dbReference type="ARBA" id="ARBA00022660"/>
    </source>
</evidence>
<keyword evidence="6 12" id="KW-0812">Transmembrane</keyword>
<keyword evidence="7" id="KW-0999">Mitochondrion inner membrane</keyword>
<dbReference type="GO" id="GO:0022900">
    <property type="term" value="P:electron transport chain"/>
    <property type="evidence" value="ECO:0007669"/>
    <property type="project" value="InterPro"/>
</dbReference>
<evidence type="ECO:0000256" key="12">
    <source>
        <dbReference type="SAM" id="Phobius"/>
    </source>
</evidence>
<protein>
    <submittedName>
        <fullName evidence="13">Uncharacterized protein</fullName>
    </submittedName>
</protein>
<evidence type="ECO:0000256" key="9">
    <source>
        <dbReference type="ARBA" id="ARBA00022989"/>
    </source>
</evidence>
<feature type="transmembrane region" description="Helical" evidence="12">
    <location>
        <begin position="25"/>
        <end position="47"/>
    </location>
</feature>
<evidence type="ECO:0000313" key="13">
    <source>
        <dbReference type="EMBL" id="SYW79871.1"/>
    </source>
</evidence>
<name>A0A8H8QMS4_9BASI</name>
<evidence type="ECO:0000256" key="8">
    <source>
        <dbReference type="ARBA" id="ARBA00022982"/>
    </source>
</evidence>
<dbReference type="Pfam" id="PF08122">
    <property type="entry name" value="NDUF_B12"/>
    <property type="match status" value="1"/>
</dbReference>
<reference evidence="13" key="1">
    <citation type="submission" date="2018-08" db="EMBL/GenBank/DDBJ databases">
        <authorList>
            <person name="Guldener U."/>
        </authorList>
    </citation>
    <scope>NUCLEOTIDE SEQUENCE</scope>
    <source>
        <strain evidence="13">UB2</strain>
    </source>
</reference>
<evidence type="ECO:0000256" key="7">
    <source>
        <dbReference type="ARBA" id="ARBA00022792"/>
    </source>
</evidence>
<dbReference type="GO" id="GO:0032981">
    <property type="term" value="P:mitochondrial respiratory chain complex I assembly"/>
    <property type="evidence" value="ECO:0007669"/>
    <property type="project" value="TreeGrafter"/>
</dbReference>
<evidence type="ECO:0000256" key="11">
    <source>
        <dbReference type="ARBA" id="ARBA00023136"/>
    </source>
</evidence>
<sequence>MPQLYRDPWAKREAWRKHRVFSHRFFARNIFPGFGIGLGAFAVYLAVDTLTHPFNVDKLKHDARKQTGHAIAAVQAKLLTNDDATYTQ</sequence>
<dbReference type="PANTHER" id="PTHR15082">
    <property type="entry name" value="NADH-UBIQUINONE OXIDOREDUCTASE B12 SUBUNIT"/>
    <property type="match status" value="1"/>
</dbReference>
<accession>A0A8H8QMS4</accession>
<keyword evidence="5" id="KW-0679">Respiratory chain</keyword>
<dbReference type="PANTHER" id="PTHR15082:SF2">
    <property type="entry name" value="NADH DEHYDROGENASE [UBIQUINONE] 1 BETA SUBCOMPLEX SUBUNIT 3"/>
    <property type="match status" value="1"/>
</dbReference>
<evidence type="ECO:0000256" key="6">
    <source>
        <dbReference type="ARBA" id="ARBA00022692"/>
    </source>
</evidence>
<evidence type="ECO:0000256" key="2">
    <source>
        <dbReference type="ARBA" id="ARBA00004298"/>
    </source>
</evidence>
<comment type="function">
    <text evidence="1">Accessory subunit of the mitochondrial membrane respiratory chain NADH dehydrogenase (Complex I), that is believed not to be involved in catalysis. Complex I functions in the transfer of electrons from NADH to the respiratory chain. The immediate electron acceptor for the enzyme is believed to be ubiquinone.</text>
</comment>
<keyword evidence="10" id="KW-0496">Mitochondrion</keyword>
<dbReference type="AlphaFoldDB" id="A0A8H8QMS4"/>
<evidence type="ECO:0000256" key="4">
    <source>
        <dbReference type="ARBA" id="ARBA00022448"/>
    </source>
</evidence>
<dbReference type="Proteomes" id="UP000658997">
    <property type="component" value="Unassembled WGS sequence"/>
</dbReference>
<organism evidence="13 14">
    <name type="scientific">Ustilago bromivora</name>
    <dbReference type="NCBI Taxonomy" id="307758"/>
    <lineage>
        <taxon>Eukaryota</taxon>
        <taxon>Fungi</taxon>
        <taxon>Dikarya</taxon>
        <taxon>Basidiomycota</taxon>
        <taxon>Ustilaginomycotina</taxon>
        <taxon>Ustilaginomycetes</taxon>
        <taxon>Ustilaginales</taxon>
        <taxon>Ustilaginaceae</taxon>
        <taxon>Ustilago</taxon>
    </lineage>
</organism>
<comment type="caution">
    <text evidence="13">The sequence shown here is derived from an EMBL/GenBank/DDBJ whole genome shotgun (WGS) entry which is preliminary data.</text>
</comment>
<keyword evidence="4" id="KW-0813">Transport</keyword>
<keyword evidence="9 12" id="KW-1133">Transmembrane helix</keyword>
<proteinExistence type="inferred from homology"/>
<gene>
    <name evidence="13" type="ORF">UBRO2_03290</name>
</gene>
<dbReference type="GO" id="GO:0005743">
    <property type="term" value="C:mitochondrial inner membrane"/>
    <property type="evidence" value="ECO:0007669"/>
    <property type="project" value="UniProtKB-SubCell"/>
</dbReference>
<evidence type="ECO:0000256" key="10">
    <source>
        <dbReference type="ARBA" id="ARBA00023128"/>
    </source>
</evidence>
<keyword evidence="8" id="KW-0249">Electron transport</keyword>
<evidence type="ECO:0000313" key="14">
    <source>
        <dbReference type="Proteomes" id="UP000658997"/>
    </source>
</evidence>
<dbReference type="InterPro" id="IPR012576">
    <property type="entry name" value="NDUFB3"/>
</dbReference>
<evidence type="ECO:0000256" key="3">
    <source>
        <dbReference type="ARBA" id="ARBA00005667"/>
    </source>
</evidence>